<proteinExistence type="predicted"/>
<gene>
    <name evidence="2" type="ORF">F8M49_27485</name>
</gene>
<dbReference type="Proteomes" id="UP001275440">
    <property type="component" value="Unassembled WGS sequence"/>
</dbReference>
<dbReference type="PANTHER" id="PTHR38011:SF2">
    <property type="entry name" value="BIFUNCTIONAL DEAMINASE-REDUCTASE DOMAIN PROTEIN"/>
    <property type="match status" value="1"/>
</dbReference>
<organism evidence="2 3">
    <name type="scientific">Rhodococcus zopfii</name>
    <dbReference type="NCBI Taxonomy" id="43772"/>
    <lineage>
        <taxon>Bacteria</taxon>
        <taxon>Bacillati</taxon>
        <taxon>Actinomycetota</taxon>
        <taxon>Actinomycetes</taxon>
        <taxon>Mycobacteriales</taxon>
        <taxon>Nocardiaceae</taxon>
        <taxon>Rhodococcus</taxon>
    </lineage>
</organism>
<dbReference type="InterPro" id="IPR024072">
    <property type="entry name" value="DHFR-like_dom_sf"/>
</dbReference>
<evidence type="ECO:0000259" key="1">
    <source>
        <dbReference type="Pfam" id="PF01872"/>
    </source>
</evidence>
<evidence type="ECO:0000313" key="3">
    <source>
        <dbReference type="Proteomes" id="UP001275440"/>
    </source>
</evidence>
<protein>
    <submittedName>
        <fullName evidence="2">Dihydrofolate reductase family protein</fullName>
    </submittedName>
</protein>
<dbReference type="SUPFAM" id="SSF53597">
    <property type="entry name" value="Dihydrofolate reductase-like"/>
    <property type="match status" value="1"/>
</dbReference>
<dbReference type="InterPro" id="IPR050765">
    <property type="entry name" value="Riboflavin_Biosynth_HTPR"/>
</dbReference>
<dbReference type="PANTHER" id="PTHR38011">
    <property type="entry name" value="DIHYDROFOLATE REDUCTASE FAMILY PROTEIN (AFU_ORTHOLOGUE AFUA_8G06820)"/>
    <property type="match status" value="1"/>
</dbReference>
<dbReference type="EMBL" id="WBMO01000005">
    <property type="protein sequence ID" value="MDV2478213.1"/>
    <property type="molecule type" value="Genomic_DNA"/>
</dbReference>
<dbReference type="Gene3D" id="3.40.430.10">
    <property type="entry name" value="Dihydrofolate Reductase, subunit A"/>
    <property type="match status" value="1"/>
</dbReference>
<name>A0ABU3WW43_9NOCA</name>
<keyword evidence="3" id="KW-1185">Reference proteome</keyword>
<feature type="domain" description="Bacterial bifunctional deaminase-reductase C-terminal" evidence="1">
    <location>
        <begin position="2"/>
        <end position="186"/>
    </location>
</feature>
<accession>A0ABU3WW43</accession>
<dbReference type="InterPro" id="IPR002734">
    <property type="entry name" value="RibDG_C"/>
</dbReference>
<comment type="caution">
    <text evidence="2">The sequence shown here is derived from an EMBL/GenBank/DDBJ whole genome shotgun (WGS) entry which is preliminary data.</text>
</comment>
<dbReference type="Pfam" id="PF01872">
    <property type="entry name" value="RibD_C"/>
    <property type="match status" value="1"/>
</dbReference>
<sequence length="204" mass="22115">MKLTVTAFVSIDGVAQGPGGPDEDRSGGFERGGWVVPLFDDDTGAFIDEVFGRVDAFLLGRRTYDIFAASWPNATDPDELVANRLNTLPKYVASTTLDDPEWGPTTVLDGDIASAVAELKSRPGRELQVHGSLGLVRTLHEHDLVDEYNLLTFPVVVGQGRRLFAERGLDTGMSLVETRSTSNGVIIAVYRRTGRAGFGTMEVE</sequence>
<reference evidence="2 3" key="1">
    <citation type="submission" date="2019-10" db="EMBL/GenBank/DDBJ databases">
        <title>Draft Genome Assembly of Rhodococcus zopfii DSM44189.</title>
        <authorList>
            <person name="Sutton J.M."/>
            <person name="Akob D.M."/>
            <person name="Bushman T.J."/>
        </authorList>
    </citation>
    <scope>NUCLEOTIDE SEQUENCE [LARGE SCALE GENOMIC DNA]</scope>
    <source>
        <strain evidence="2 3">DSM 44189</strain>
    </source>
</reference>
<evidence type="ECO:0000313" key="2">
    <source>
        <dbReference type="EMBL" id="MDV2478213.1"/>
    </source>
</evidence>